<evidence type="ECO:0000313" key="1">
    <source>
        <dbReference type="EMBL" id="JAT28075.1"/>
    </source>
</evidence>
<protein>
    <submittedName>
        <fullName evidence="1">Uncharacterized protein</fullName>
    </submittedName>
</protein>
<feature type="non-terminal residue" evidence="1">
    <location>
        <position position="1"/>
    </location>
</feature>
<gene>
    <name evidence="1" type="ORF">g.2577</name>
</gene>
<organism evidence="1">
    <name type="scientific">Graphocephala atropunctata</name>
    <dbReference type="NCBI Taxonomy" id="36148"/>
    <lineage>
        <taxon>Eukaryota</taxon>
        <taxon>Metazoa</taxon>
        <taxon>Ecdysozoa</taxon>
        <taxon>Arthropoda</taxon>
        <taxon>Hexapoda</taxon>
        <taxon>Insecta</taxon>
        <taxon>Pterygota</taxon>
        <taxon>Neoptera</taxon>
        <taxon>Paraneoptera</taxon>
        <taxon>Hemiptera</taxon>
        <taxon>Auchenorrhyncha</taxon>
        <taxon>Membracoidea</taxon>
        <taxon>Cicadellidae</taxon>
        <taxon>Cicadellinae</taxon>
        <taxon>Cicadellini</taxon>
        <taxon>Graphocephala</taxon>
    </lineage>
</organism>
<dbReference type="EMBL" id="GEBQ01011902">
    <property type="protein sequence ID" value="JAT28075.1"/>
    <property type="molecule type" value="Transcribed_RNA"/>
</dbReference>
<sequence length="103" mass="11506">ISTPNLEESDVTMPSGDMKMDVQDSMTQELMEQDQSQLTEDEQVKNMMMTTQDSSSEEIEQTSTSQFTVTALKDLPVIKKVLSGQNSITEEMKQLSTPELTVP</sequence>
<proteinExistence type="predicted"/>
<accession>A0A1B6LWN7</accession>
<dbReference type="AlphaFoldDB" id="A0A1B6LWN7"/>
<reference evidence="1" key="1">
    <citation type="submission" date="2015-11" db="EMBL/GenBank/DDBJ databases">
        <title>De novo transcriptome assembly of four potential Pierce s Disease insect vectors from Arizona vineyards.</title>
        <authorList>
            <person name="Tassone E.E."/>
        </authorList>
    </citation>
    <scope>NUCLEOTIDE SEQUENCE</scope>
</reference>
<feature type="non-terminal residue" evidence="1">
    <location>
        <position position="103"/>
    </location>
</feature>
<name>A0A1B6LWN7_9HEMI</name>